<comment type="function">
    <text evidence="1">Required for nicotinamide riboside transport across the inner membrane.</text>
</comment>
<comment type="subcellular location">
    <subcellularLocation>
        <location evidence="2">Cell membrane</location>
        <topology evidence="2">Multi-pass membrane protein</topology>
    </subcellularLocation>
</comment>
<dbReference type="EMBL" id="JBBKTX010000008">
    <property type="protein sequence ID" value="MFK4752380.1"/>
    <property type="molecule type" value="Genomic_DNA"/>
</dbReference>
<keyword evidence="8 10" id="KW-1133">Transmembrane helix</keyword>
<sequence>MDEILSSVVSAFVAQSIPEVIAVVLGVAYLVLAMRQSNGCWYAAFGSTAIFSWLFWDVSLLMESALNVYYLVMAVYGWWAWQQGNGSHGSADKSEQELPIQRWGLKQHLLTLVAIALLTLISGTLLHGNTTAVMPYLDSFTTWGAVITTWMVTRKVLENWLYWIVIDAVAIFLYIDRELYLTALLMAIYVVLAVAGWFLWQRDYRAHCARQADSLESSDWQQA</sequence>
<evidence type="ECO:0000256" key="2">
    <source>
        <dbReference type="ARBA" id="ARBA00004651"/>
    </source>
</evidence>
<keyword evidence="6" id="KW-1003">Cell membrane</keyword>
<dbReference type="RefSeq" id="WP_416205662.1">
    <property type="nucleotide sequence ID" value="NZ_JBBKTX010000008.1"/>
</dbReference>
<evidence type="ECO:0000313" key="12">
    <source>
        <dbReference type="Proteomes" id="UP001620597"/>
    </source>
</evidence>
<dbReference type="InterPro" id="IPR006419">
    <property type="entry name" value="NMN_transpt_PnuC"/>
</dbReference>
<name>A0ABW8NI10_9GAMM</name>
<evidence type="ECO:0000313" key="11">
    <source>
        <dbReference type="EMBL" id="MFK4752380.1"/>
    </source>
</evidence>
<dbReference type="Proteomes" id="UP001620597">
    <property type="component" value="Unassembled WGS sequence"/>
</dbReference>
<feature type="transmembrane region" description="Helical" evidence="10">
    <location>
        <begin position="181"/>
        <end position="200"/>
    </location>
</feature>
<reference evidence="11 12" key="1">
    <citation type="submission" date="2024-03" db="EMBL/GenBank/DDBJ databases">
        <title>High-quality draft genome sequence of Oceanobacter sp. wDCs-4.</title>
        <authorList>
            <person name="Dong C."/>
        </authorList>
    </citation>
    <scope>NUCLEOTIDE SEQUENCE [LARGE SCALE GENOMIC DNA]</scope>
    <source>
        <strain evidence="12">wDCs-4</strain>
    </source>
</reference>
<evidence type="ECO:0000256" key="7">
    <source>
        <dbReference type="ARBA" id="ARBA00022692"/>
    </source>
</evidence>
<protein>
    <recommendedName>
        <fullName evidence="4">Nicotinamide riboside transporter PnuC</fullName>
    </recommendedName>
</protein>
<evidence type="ECO:0000256" key="10">
    <source>
        <dbReference type="SAM" id="Phobius"/>
    </source>
</evidence>
<evidence type="ECO:0000256" key="6">
    <source>
        <dbReference type="ARBA" id="ARBA00022475"/>
    </source>
</evidence>
<keyword evidence="12" id="KW-1185">Reference proteome</keyword>
<keyword evidence="9 10" id="KW-0472">Membrane</keyword>
<evidence type="ECO:0000256" key="8">
    <source>
        <dbReference type="ARBA" id="ARBA00022989"/>
    </source>
</evidence>
<evidence type="ECO:0000256" key="4">
    <source>
        <dbReference type="ARBA" id="ARBA00017522"/>
    </source>
</evidence>
<dbReference type="PANTHER" id="PTHR36122:SF2">
    <property type="entry name" value="NICOTINAMIDE RIBOSIDE TRANSPORTER PNUC"/>
    <property type="match status" value="1"/>
</dbReference>
<dbReference type="PANTHER" id="PTHR36122">
    <property type="entry name" value="NICOTINAMIDE RIBOSIDE TRANSPORTER PNUC"/>
    <property type="match status" value="1"/>
</dbReference>
<proteinExistence type="inferred from homology"/>
<evidence type="ECO:0000256" key="3">
    <source>
        <dbReference type="ARBA" id="ARBA00006669"/>
    </source>
</evidence>
<dbReference type="Pfam" id="PF04973">
    <property type="entry name" value="NMN_transporter"/>
    <property type="match status" value="1"/>
</dbReference>
<gene>
    <name evidence="11" type="primary">pnuC</name>
    <name evidence="11" type="ORF">WG929_08150</name>
</gene>
<evidence type="ECO:0000256" key="5">
    <source>
        <dbReference type="ARBA" id="ARBA00022448"/>
    </source>
</evidence>
<dbReference type="NCBIfam" id="TIGR01528">
    <property type="entry name" value="NMN_trans_PnuC"/>
    <property type="match status" value="1"/>
</dbReference>
<comment type="caution">
    <text evidence="11">The sequence shown here is derived from an EMBL/GenBank/DDBJ whole genome shotgun (WGS) entry which is preliminary data.</text>
</comment>
<feature type="transmembrane region" description="Helical" evidence="10">
    <location>
        <begin position="109"/>
        <end position="127"/>
    </location>
</feature>
<evidence type="ECO:0000256" key="9">
    <source>
        <dbReference type="ARBA" id="ARBA00023136"/>
    </source>
</evidence>
<organism evidence="11 12">
    <name type="scientific">Oceanobacter antarcticus</name>
    <dbReference type="NCBI Taxonomy" id="3133425"/>
    <lineage>
        <taxon>Bacteria</taxon>
        <taxon>Pseudomonadati</taxon>
        <taxon>Pseudomonadota</taxon>
        <taxon>Gammaproteobacteria</taxon>
        <taxon>Oceanospirillales</taxon>
        <taxon>Oceanospirillaceae</taxon>
        <taxon>Oceanobacter</taxon>
    </lineage>
</organism>
<feature type="transmembrane region" description="Helical" evidence="10">
    <location>
        <begin position="159"/>
        <end position="175"/>
    </location>
</feature>
<keyword evidence="5" id="KW-0813">Transport</keyword>
<comment type="similarity">
    <text evidence="3">Belongs to the nicotinamide ribonucleoside (NR) uptake permease (TC 4.B.1) family.</text>
</comment>
<evidence type="ECO:0000256" key="1">
    <source>
        <dbReference type="ARBA" id="ARBA00002672"/>
    </source>
</evidence>
<accession>A0ABW8NI10</accession>
<feature type="transmembrane region" description="Helical" evidence="10">
    <location>
        <begin position="39"/>
        <end position="56"/>
    </location>
</feature>
<keyword evidence="7 10" id="KW-0812">Transmembrane</keyword>
<feature type="transmembrane region" description="Helical" evidence="10">
    <location>
        <begin position="12"/>
        <end position="32"/>
    </location>
</feature>